<dbReference type="GO" id="GO:0005886">
    <property type="term" value="C:plasma membrane"/>
    <property type="evidence" value="ECO:0007669"/>
    <property type="project" value="UniProtKB-SubCell"/>
</dbReference>
<feature type="transmembrane region" description="Helical" evidence="7">
    <location>
        <begin position="150"/>
        <end position="171"/>
    </location>
</feature>
<dbReference type="AlphaFoldDB" id="A0A0J1D3Q0"/>
<dbReference type="PROSITE" id="PS50850">
    <property type="entry name" value="MFS"/>
    <property type="match status" value="1"/>
</dbReference>
<dbReference type="PANTHER" id="PTHR43414">
    <property type="entry name" value="MULTIDRUG RESISTANCE PROTEIN MDTG"/>
    <property type="match status" value="1"/>
</dbReference>
<dbReference type="InterPro" id="IPR020846">
    <property type="entry name" value="MFS_dom"/>
</dbReference>
<evidence type="ECO:0000256" key="3">
    <source>
        <dbReference type="ARBA" id="ARBA00022475"/>
    </source>
</evidence>
<dbReference type="PATRIC" id="fig|908627.4.peg.1134"/>
<evidence type="ECO:0000256" key="1">
    <source>
        <dbReference type="ARBA" id="ARBA00004651"/>
    </source>
</evidence>
<comment type="subcellular location">
    <subcellularLocation>
        <location evidence="1">Cell membrane</location>
        <topology evidence="1">Multi-pass membrane protein</topology>
    </subcellularLocation>
</comment>
<protein>
    <submittedName>
        <fullName evidence="9">MFS transporter</fullName>
    </submittedName>
</protein>
<keyword evidence="5 7" id="KW-1133">Transmembrane helix</keyword>
<dbReference type="InterPro" id="IPR011701">
    <property type="entry name" value="MFS"/>
</dbReference>
<evidence type="ECO:0000256" key="5">
    <source>
        <dbReference type="ARBA" id="ARBA00022989"/>
    </source>
</evidence>
<evidence type="ECO:0000256" key="4">
    <source>
        <dbReference type="ARBA" id="ARBA00022692"/>
    </source>
</evidence>
<dbReference type="InterPro" id="IPR001958">
    <property type="entry name" value="Tet-R_TetA/multi-R_MdtG-like"/>
</dbReference>
<feature type="transmembrane region" description="Helical" evidence="7">
    <location>
        <begin position="121"/>
        <end position="143"/>
    </location>
</feature>
<evidence type="ECO:0000256" key="2">
    <source>
        <dbReference type="ARBA" id="ARBA00022448"/>
    </source>
</evidence>
<evidence type="ECO:0000256" key="6">
    <source>
        <dbReference type="ARBA" id="ARBA00023136"/>
    </source>
</evidence>
<dbReference type="Pfam" id="PF07690">
    <property type="entry name" value="MFS_1"/>
    <property type="match status" value="1"/>
</dbReference>
<comment type="caution">
    <text evidence="9">The sequence shown here is derived from an EMBL/GenBank/DDBJ whole genome shotgun (WGS) entry which is preliminary data.</text>
</comment>
<feature type="domain" description="Major facilitator superfamily (MFS) profile" evidence="8">
    <location>
        <begin position="25"/>
        <end position="410"/>
    </location>
</feature>
<organism evidence="9 10">
    <name type="scientific">Caballeronia mineralivorans PML1(12)</name>
    <dbReference type="NCBI Taxonomy" id="908627"/>
    <lineage>
        <taxon>Bacteria</taxon>
        <taxon>Pseudomonadati</taxon>
        <taxon>Pseudomonadota</taxon>
        <taxon>Betaproteobacteria</taxon>
        <taxon>Burkholderiales</taxon>
        <taxon>Burkholderiaceae</taxon>
        <taxon>Caballeronia</taxon>
    </lineage>
</organism>
<keyword evidence="4 7" id="KW-0812">Transmembrane</keyword>
<evidence type="ECO:0000313" key="9">
    <source>
        <dbReference type="EMBL" id="KLU27296.1"/>
    </source>
</evidence>
<accession>A0A0J1D3Q0</accession>
<dbReference type="Proteomes" id="UP000035963">
    <property type="component" value="Unassembled WGS sequence"/>
</dbReference>
<proteinExistence type="predicted"/>
<dbReference type="OrthoDB" id="65739at2"/>
<dbReference type="PRINTS" id="PR01035">
    <property type="entry name" value="TCRTETA"/>
</dbReference>
<dbReference type="PANTHER" id="PTHR43414:SF6">
    <property type="entry name" value="MULTIDRUG RESISTANCE PROTEIN MDTG"/>
    <property type="match status" value="1"/>
</dbReference>
<keyword evidence="6 7" id="KW-0472">Membrane</keyword>
<name>A0A0J1D3Q0_9BURK</name>
<feature type="transmembrane region" description="Helical" evidence="7">
    <location>
        <begin position="298"/>
        <end position="316"/>
    </location>
</feature>
<reference evidence="9 10" key="1">
    <citation type="journal article" date="2015" name="Genome Announc.">
        <title>Draft Genome Sequence of Burkholderia sp. Strain PML1(12), an Ectomycorrhizosphere-Inhabiting Bacterium with Effective Mineral-Weathering Ability.</title>
        <authorList>
            <person name="Uroz S."/>
            <person name="Oger P."/>
        </authorList>
    </citation>
    <scope>NUCLEOTIDE SEQUENCE [LARGE SCALE GENOMIC DNA]</scope>
    <source>
        <strain evidence="10">PML1(12)</strain>
    </source>
</reference>
<evidence type="ECO:0000313" key="10">
    <source>
        <dbReference type="Proteomes" id="UP000035963"/>
    </source>
</evidence>
<feature type="transmembrane region" description="Helical" evidence="7">
    <location>
        <begin position="62"/>
        <end position="84"/>
    </location>
</feature>
<keyword evidence="2" id="KW-0813">Transport</keyword>
<dbReference type="InterPro" id="IPR036259">
    <property type="entry name" value="MFS_trans_sf"/>
</dbReference>
<feature type="transmembrane region" description="Helical" evidence="7">
    <location>
        <begin position="266"/>
        <end position="286"/>
    </location>
</feature>
<dbReference type="Gene3D" id="1.20.1250.20">
    <property type="entry name" value="MFS general substrate transporter like domains"/>
    <property type="match status" value="2"/>
</dbReference>
<dbReference type="GO" id="GO:0022857">
    <property type="term" value="F:transmembrane transporter activity"/>
    <property type="evidence" value="ECO:0007669"/>
    <property type="project" value="InterPro"/>
</dbReference>
<evidence type="ECO:0000256" key="7">
    <source>
        <dbReference type="SAM" id="Phobius"/>
    </source>
</evidence>
<gene>
    <name evidence="9" type="ORF">EOS_05140</name>
</gene>
<feature type="transmembrane region" description="Helical" evidence="7">
    <location>
        <begin position="96"/>
        <end position="115"/>
    </location>
</feature>
<sequence>MDKQAASAHHANPPAPEEFAHWRRNLIVCVFGSFTTIVAMTLMLPFLPLYVEQLGVKDHAAIVQWSGIAYGATFFTAALTAPLWGRLADLYGRKPMLIRASLGMAIIMSLMGMAHNVWQLVGLRLLAGLLGGFASGSTVLVATQTPKDRCGWALGVLSSGIMAGNLVGPLIGGSLPPLIGIRSTFLAAGALIFITFLATVLFVKNERQPGASKKGSKRGSWAALADKRPTVAMLFTGMLLMLANMSIEPIITVYVAQIVDLHQVTFVAGLVMSAAALGSILSASYLGRLADRLGHWNVIIGCLAVAGILLIPQAFVTQGWQLILLRFLMGLALGGLLPCVASVIRHNVPAAIAGNMLGYSTSAQYTGQVVGPLAGGFVGGHFGMREVFFGTSALMIAGAVYNWILRASILDKAADSTLSGAAEQARKEP</sequence>
<feature type="transmembrane region" description="Helical" evidence="7">
    <location>
        <begin position="183"/>
        <end position="203"/>
    </location>
</feature>
<feature type="transmembrane region" description="Helical" evidence="7">
    <location>
        <begin position="322"/>
        <end position="344"/>
    </location>
</feature>
<feature type="transmembrane region" description="Helical" evidence="7">
    <location>
        <begin position="388"/>
        <end position="405"/>
    </location>
</feature>
<dbReference type="SUPFAM" id="SSF103473">
    <property type="entry name" value="MFS general substrate transporter"/>
    <property type="match status" value="1"/>
</dbReference>
<dbReference type="EMBL" id="AEJF01000042">
    <property type="protein sequence ID" value="KLU27296.1"/>
    <property type="molecule type" value="Genomic_DNA"/>
</dbReference>
<evidence type="ECO:0000259" key="8">
    <source>
        <dbReference type="PROSITE" id="PS50850"/>
    </source>
</evidence>
<feature type="transmembrane region" description="Helical" evidence="7">
    <location>
        <begin position="26"/>
        <end position="50"/>
    </location>
</feature>
<keyword evidence="3" id="KW-1003">Cell membrane</keyword>
<dbReference type="RefSeq" id="WP_047845527.1">
    <property type="nucleotide sequence ID" value="NZ_AEJF01000042.1"/>
</dbReference>
<feature type="transmembrane region" description="Helical" evidence="7">
    <location>
        <begin position="365"/>
        <end position="382"/>
    </location>
</feature>
<feature type="transmembrane region" description="Helical" evidence="7">
    <location>
        <begin position="231"/>
        <end position="254"/>
    </location>
</feature>
<keyword evidence="10" id="KW-1185">Reference proteome</keyword>